<accession>A0A0D7BJV9</accession>
<dbReference type="Gene3D" id="3.50.50.60">
    <property type="entry name" value="FAD/NAD(P)-binding domain"/>
    <property type="match status" value="1"/>
</dbReference>
<dbReference type="STRING" id="1314674.A0A0D7BJV9"/>
<reference evidence="5 6" key="1">
    <citation type="journal article" date="2015" name="Fungal Genet. Biol.">
        <title>Evolution of novel wood decay mechanisms in Agaricales revealed by the genome sequences of Fistulina hepatica and Cylindrobasidium torrendii.</title>
        <authorList>
            <person name="Floudas D."/>
            <person name="Held B.W."/>
            <person name="Riley R."/>
            <person name="Nagy L.G."/>
            <person name="Koehler G."/>
            <person name="Ransdell A.S."/>
            <person name="Younus H."/>
            <person name="Chow J."/>
            <person name="Chiniquy J."/>
            <person name="Lipzen A."/>
            <person name="Tritt A."/>
            <person name="Sun H."/>
            <person name="Haridas S."/>
            <person name="LaButti K."/>
            <person name="Ohm R.A."/>
            <person name="Kues U."/>
            <person name="Blanchette R.A."/>
            <person name="Grigoriev I.V."/>
            <person name="Minto R.E."/>
            <person name="Hibbett D.S."/>
        </authorList>
    </citation>
    <scope>NUCLEOTIDE SEQUENCE [LARGE SCALE GENOMIC DNA]</scope>
    <source>
        <strain evidence="5 6">FP15055 ss-10</strain>
    </source>
</reference>
<dbReference type="EMBL" id="KN880468">
    <property type="protein sequence ID" value="KIY70404.1"/>
    <property type="molecule type" value="Genomic_DNA"/>
</dbReference>
<evidence type="ECO:0000313" key="6">
    <source>
        <dbReference type="Proteomes" id="UP000054007"/>
    </source>
</evidence>
<proteinExistence type="predicted"/>
<evidence type="ECO:0000256" key="3">
    <source>
        <dbReference type="ARBA" id="ARBA00023002"/>
    </source>
</evidence>
<dbReference type="InterPro" id="IPR051104">
    <property type="entry name" value="FAD_monoxygenase"/>
</dbReference>
<evidence type="ECO:0000313" key="5">
    <source>
        <dbReference type="EMBL" id="KIY70404.1"/>
    </source>
</evidence>
<dbReference type="OrthoDB" id="417877at2759"/>
<dbReference type="InterPro" id="IPR036188">
    <property type="entry name" value="FAD/NAD-bd_sf"/>
</dbReference>
<organism evidence="5 6">
    <name type="scientific">Cylindrobasidium torrendii FP15055 ss-10</name>
    <dbReference type="NCBI Taxonomy" id="1314674"/>
    <lineage>
        <taxon>Eukaryota</taxon>
        <taxon>Fungi</taxon>
        <taxon>Dikarya</taxon>
        <taxon>Basidiomycota</taxon>
        <taxon>Agaricomycotina</taxon>
        <taxon>Agaricomycetes</taxon>
        <taxon>Agaricomycetidae</taxon>
        <taxon>Agaricales</taxon>
        <taxon>Marasmiineae</taxon>
        <taxon>Physalacriaceae</taxon>
        <taxon>Cylindrobasidium</taxon>
    </lineage>
</organism>
<keyword evidence="1" id="KW-0285">Flavoprotein</keyword>
<dbReference type="SUPFAM" id="SSF51905">
    <property type="entry name" value="FAD/NAD(P)-binding domain"/>
    <property type="match status" value="1"/>
</dbReference>
<dbReference type="GO" id="GO:0071949">
    <property type="term" value="F:FAD binding"/>
    <property type="evidence" value="ECO:0007669"/>
    <property type="project" value="InterPro"/>
</dbReference>
<dbReference type="PANTHER" id="PTHR46720:SF3">
    <property type="entry name" value="FAD-BINDING DOMAIN-CONTAINING PROTEIN-RELATED"/>
    <property type="match status" value="1"/>
</dbReference>
<keyword evidence="3" id="KW-0560">Oxidoreductase</keyword>
<dbReference type="SUPFAM" id="SSF54373">
    <property type="entry name" value="FAD-linked reductases, C-terminal domain"/>
    <property type="match status" value="1"/>
</dbReference>
<evidence type="ECO:0000259" key="4">
    <source>
        <dbReference type="Pfam" id="PF01494"/>
    </source>
</evidence>
<dbReference type="GO" id="GO:0016491">
    <property type="term" value="F:oxidoreductase activity"/>
    <property type="evidence" value="ECO:0007669"/>
    <property type="project" value="UniProtKB-KW"/>
</dbReference>
<dbReference type="Pfam" id="PF01494">
    <property type="entry name" value="FAD_binding_3"/>
    <property type="match status" value="1"/>
</dbReference>
<dbReference type="PANTHER" id="PTHR46720">
    <property type="entry name" value="HYDROXYLASE, PUTATIVE (AFU_ORTHOLOGUE AFUA_3G01460)-RELATED"/>
    <property type="match status" value="1"/>
</dbReference>
<dbReference type="AlphaFoldDB" id="A0A0D7BJV9"/>
<dbReference type="GO" id="GO:0044550">
    <property type="term" value="P:secondary metabolite biosynthetic process"/>
    <property type="evidence" value="ECO:0007669"/>
    <property type="project" value="TreeGrafter"/>
</dbReference>
<name>A0A0D7BJV9_9AGAR</name>
<feature type="domain" description="FAD-binding" evidence="4">
    <location>
        <begin position="4"/>
        <end position="369"/>
    </location>
</feature>
<keyword evidence="2" id="KW-0274">FAD</keyword>
<dbReference type="InterPro" id="IPR002938">
    <property type="entry name" value="FAD-bd"/>
</dbReference>
<dbReference type="PRINTS" id="PR00420">
    <property type="entry name" value="RNGMNOXGNASE"/>
</dbReference>
<evidence type="ECO:0000256" key="2">
    <source>
        <dbReference type="ARBA" id="ARBA00022827"/>
    </source>
</evidence>
<protein>
    <submittedName>
        <fullName evidence="5">FAD/NAD(P)-binding domain-containing protein</fullName>
    </submittedName>
</protein>
<sequence>MPRLRVAICGAGVGGLTTALALSKYEDIAVDLYEGASQLAEVGAGIGAFGRPWKVLQKLGVTEDLLKTTEEVTSWTYRKADEAEGLDIITLNAGLITLHRADFQNTLVHHLPERYHLHTSKRLQKYVQDSDGVELTFADGSTARCDVLVGADGLKSATRAQLLQDLASKSTDPTQSNEFLSCIPPTWTGMVAYRGLIPSEKLRGISPSHRALSHDTQFIGKNGSVVAYPLMNGTVINVAAIVARPELEGTPYPGDWFKCVEIDELAPTLAHWEPDVQALIQCIEQPLRWAIHAVKPLQTFVSSRVALLGDAAHAMHPNQGSGAGQAIEDALIMATVLGHKSTNKGNLENAISVYDTIRRPFALDVARRSRLQAKMTMFQGEGLPSDFETLEGEEKLQALKQLGKAAQENIQWAWTTSLDDDVERAFHMLESW</sequence>
<keyword evidence="6" id="KW-1185">Reference proteome</keyword>
<evidence type="ECO:0000256" key="1">
    <source>
        <dbReference type="ARBA" id="ARBA00022630"/>
    </source>
</evidence>
<gene>
    <name evidence="5" type="ORF">CYLTODRAFT_419761</name>
</gene>
<dbReference type="Proteomes" id="UP000054007">
    <property type="component" value="Unassembled WGS sequence"/>
</dbReference>